<gene>
    <name evidence="2" type="ORF">ACFQJ6_05770</name>
</gene>
<name>A0ABD5WGJ4_9EURY</name>
<sequence>MDESGARRALVRGANPPPRPPETVTVEPSVTASVGPDGRRAPLYVTAEAPSGRTVRRYDGTDATAAADCAADLTADRDPQEVWLCERDQIRSWWGDGVVALLERRLATAARRADARPVVWTSETDGADGDGTGETGGDGTGRDEAVEDRYDVVLDL</sequence>
<dbReference type="Proteomes" id="UP001596407">
    <property type="component" value="Unassembled WGS sequence"/>
</dbReference>
<feature type="compositionally biased region" description="Gly residues" evidence="1">
    <location>
        <begin position="129"/>
        <end position="139"/>
    </location>
</feature>
<feature type="region of interest" description="Disordered" evidence="1">
    <location>
        <begin position="113"/>
        <end position="148"/>
    </location>
</feature>
<proteinExistence type="predicted"/>
<evidence type="ECO:0000313" key="3">
    <source>
        <dbReference type="Proteomes" id="UP001596407"/>
    </source>
</evidence>
<dbReference type="AlphaFoldDB" id="A0ABD5WGJ4"/>
<organism evidence="2 3">
    <name type="scientific">Halorussus caseinilyticus</name>
    <dbReference type="NCBI Taxonomy" id="3034025"/>
    <lineage>
        <taxon>Archaea</taxon>
        <taxon>Methanobacteriati</taxon>
        <taxon>Methanobacteriota</taxon>
        <taxon>Stenosarchaea group</taxon>
        <taxon>Halobacteria</taxon>
        <taxon>Halobacteriales</taxon>
        <taxon>Haladaptataceae</taxon>
        <taxon>Halorussus</taxon>
    </lineage>
</organism>
<evidence type="ECO:0000313" key="2">
    <source>
        <dbReference type="EMBL" id="MFC7079722.1"/>
    </source>
</evidence>
<comment type="caution">
    <text evidence="2">The sequence shown here is derived from an EMBL/GenBank/DDBJ whole genome shotgun (WGS) entry which is preliminary data.</text>
</comment>
<accession>A0ABD5WGJ4</accession>
<evidence type="ECO:0000256" key="1">
    <source>
        <dbReference type="SAM" id="MobiDB-lite"/>
    </source>
</evidence>
<keyword evidence="3" id="KW-1185">Reference proteome</keyword>
<feature type="region of interest" description="Disordered" evidence="1">
    <location>
        <begin position="1"/>
        <end position="39"/>
    </location>
</feature>
<reference evidence="2 3" key="1">
    <citation type="journal article" date="2019" name="Int. J. Syst. Evol. Microbiol.">
        <title>The Global Catalogue of Microorganisms (GCM) 10K type strain sequencing project: providing services to taxonomists for standard genome sequencing and annotation.</title>
        <authorList>
            <consortium name="The Broad Institute Genomics Platform"/>
            <consortium name="The Broad Institute Genome Sequencing Center for Infectious Disease"/>
            <person name="Wu L."/>
            <person name="Ma J."/>
        </authorList>
    </citation>
    <scope>NUCLEOTIDE SEQUENCE [LARGE SCALE GENOMIC DNA]</scope>
    <source>
        <strain evidence="2 3">DT72</strain>
    </source>
</reference>
<dbReference type="EMBL" id="JBHSZH010000005">
    <property type="protein sequence ID" value="MFC7079722.1"/>
    <property type="molecule type" value="Genomic_DNA"/>
</dbReference>
<protein>
    <submittedName>
        <fullName evidence="2">Uncharacterized protein</fullName>
    </submittedName>
</protein>